<keyword evidence="3" id="KW-0503">Monooxygenase</keyword>
<comment type="caution">
    <text evidence="3">The sequence shown here is derived from an EMBL/GenBank/DDBJ whole genome shotgun (WGS) entry which is preliminary data.</text>
</comment>
<dbReference type="GO" id="GO:0016705">
    <property type="term" value="F:oxidoreductase activity, acting on paired donors, with incorporation or reduction of molecular oxygen"/>
    <property type="evidence" value="ECO:0007669"/>
    <property type="project" value="InterPro"/>
</dbReference>
<dbReference type="AlphaFoldDB" id="A0A2A9EDN6"/>
<protein>
    <submittedName>
        <fullName evidence="3">Alkanesulfonate monooxygenase SsuD/methylene tetrahydromethanopterin reductase-like flavin-dependent oxidoreductase (Luciferase family)</fullName>
    </submittedName>
</protein>
<dbReference type="RefSeq" id="WP_098457824.1">
    <property type="nucleotide sequence ID" value="NZ_PDJH01000001.1"/>
</dbReference>
<dbReference type="InterPro" id="IPR011251">
    <property type="entry name" value="Luciferase-like_dom"/>
</dbReference>
<dbReference type="EMBL" id="PDJH01000001">
    <property type="protein sequence ID" value="PFG36671.1"/>
    <property type="molecule type" value="Genomic_DNA"/>
</dbReference>
<dbReference type="Gene3D" id="3.20.20.30">
    <property type="entry name" value="Luciferase-like domain"/>
    <property type="match status" value="1"/>
</dbReference>
<reference evidence="3 4" key="1">
    <citation type="submission" date="2017-10" db="EMBL/GenBank/DDBJ databases">
        <title>Sequencing the genomes of 1000 actinobacteria strains.</title>
        <authorList>
            <person name="Klenk H.-P."/>
        </authorList>
    </citation>
    <scope>NUCLEOTIDE SEQUENCE [LARGE SCALE GENOMIC DNA]</scope>
    <source>
        <strain evidence="3 4">DSM 21574</strain>
    </source>
</reference>
<organism evidence="3 4">
    <name type="scientific">Flavimobilis soli</name>
    <dbReference type="NCBI Taxonomy" id="442709"/>
    <lineage>
        <taxon>Bacteria</taxon>
        <taxon>Bacillati</taxon>
        <taxon>Actinomycetota</taxon>
        <taxon>Actinomycetes</taxon>
        <taxon>Micrococcales</taxon>
        <taxon>Jonesiaceae</taxon>
        <taxon>Flavimobilis</taxon>
    </lineage>
</organism>
<evidence type="ECO:0000313" key="4">
    <source>
        <dbReference type="Proteomes" id="UP000221394"/>
    </source>
</evidence>
<dbReference type="SUPFAM" id="SSF51679">
    <property type="entry name" value="Bacterial luciferase-like"/>
    <property type="match status" value="1"/>
</dbReference>
<dbReference type="InterPro" id="IPR036661">
    <property type="entry name" value="Luciferase-like_sf"/>
</dbReference>
<dbReference type="GO" id="GO:0004497">
    <property type="term" value="F:monooxygenase activity"/>
    <property type="evidence" value="ECO:0007669"/>
    <property type="project" value="UniProtKB-KW"/>
</dbReference>
<dbReference type="InterPro" id="IPR050564">
    <property type="entry name" value="F420-G6PD/mer"/>
</dbReference>
<evidence type="ECO:0000313" key="3">
    <source>
        <dbReference type="EMBL" id="PFG36671.1"/>
    </source>
</evidence>
<accession>A0A2A9EDN6</accession>
<name>A0A2A9EDN6_9MICO</name>
<dbReference type="OrthoDB" id="675245at2"/>
<feature type="domain" description="Luciferase-like" evidence="2">
    <location>
        <begin position="16"/>
        <end position="288"/>
    </location>
</feature>
<evidence type="ECO:0000256" key="1">
    <source>
        <dbReference type="ARBA" id="ARBA00023002"/>
    </source>
</evidence>
<sequence>MSHRPDIAVMLPRDLRADRVREFVTTAEQLGFDEVWVVEDLGFHGGVAQAATVLAWTERIRVGLGILPAAVRNPAFTAMEVATLAALFPGRVDVGMGHGLPGWMREVGTWPARPLALLEESVRAVRALVAGEEGAGTRLDPAVVPDVVPRLLLGVRGPRSLALSGRIADGTILAEPATPEYVRASLDLIDPAGPHRVVTYNVGAVADDAADAIALARPALEWIGEPDWATHLADLPFRDELVAVRAASGTRADFAAALPDEWVAELALAGTPDQVRGRIASLGEAGVSSSVFIPAGPDPVAALADLARVL</sequence>
<gene>
    <name evidence="3" type="ORF">ATL41_1404</name>
</gene>
<proteinExistence type="predicted"/>
<dbReference type="Proteomes" id="UP000221394">
    <property type="component" value="Unassembled WGS sequence"/>
</dbReference>
<dbReference type="Pfam" id="PF00296">
    <property type="entry name" value="Bac_luciferase"/>
    <property type="match status" value="1"/>
</dbReference>
<evidence type="ECO:0000259" key="2">
    <source>
        <dbReference type="Pfam" id="PF00296"/>
    </source>
</evidence>
<keyword evidence="1" id="KW-0560">Oxidoreductase</keyword>
<keyword evidence="4" id="KW-1185">Reference proteome</keyword>
<dbReference type="PANTHER" id="PTHR43244">
    <property type="match status" value="1"/>
</dbReference>
<dbReference type="PANTHER" id="PTHR43244:SF1">
    <property type="entry name" value="5,10-METHYLENETETRAHYDROMETHANOPTERIN REDUCTASE"/>
    <property type="match status" value="1"/>
</dbReference>